<feature type="compositionally biased region" description="Basic and acidic residues" evidence="3">
    <location>
        <begin position="474"/>
        <end position="484"/>
    </location>
</feature>
<keyword evidence="2" id="KW-0175">Coiled coil</keyword>
<keyword evidence="5" id="KW-1185">Reference proteome</keyword>
<feature type="region of interest" description="Disordered" evidence="3">
    <location>
        <begin position="271"/>
        <end position="299"/>
    </location>
</feature>
<dbReference type="Proteomes" id="UP000631114">
    <property type="component" value="Unassembled WGS sequence"/>
</dbReference>
<feature type="region of interest" description="Disordered" evidence="3">
    <location>
        <begin position="714"/>
        <end position="762"/>
    </location>
</feature>
<evidence type="ECO:0000313" key="4">
    <source>
        <dbReference type="EMBL" id="KAF9612074.1"/>
    </source>
</evidence>
<evidence type="ECO:0000256" key="1">
    <source>
        <dbReference type="ARBA" id="ARBA00005485"/>
    </source>
</evidence>
<feature type="coiled-coil region" evidence="2">
    <location>
        <begin position="410"/>
        <end position="437"/>
    </location>
</feature>
<dbReference type="PANTHER" id="PTHR35164">
    <property type="entry name" value="EXPRESSED PROTEIN"/>
    <property type="match status" value="1"/>
</dbReference>
<sequence length="783" mass="89084">MQPNQLKRSERMRERPASFGFEQRYVTNTNMVSSKPNQRTGSLDFDQKTSSSAQSKQSKSALVSSGAKSSKITYLAQSVVKGLEMQQQLGTLEEEFKKTKEELAAVEEAKLRVVYELGEMKKVADAANARLTEALSAQEKAQERSRVHELEKTSIESAKKRDQAWQIEFEAVQKQHAVDVEALSTASEELQRLRQELMLVMEAKDSALKEASEAKNTAEVNANTVMDKSIELRSVKASLTDSNAELEVKQKYIESIKLGLERAKNMEKELREKDASWEELRHEPRSAKDSEPKPVDLSSDSNIRVQKLELEVEKAKESEGKMSEALLFQTKQFEETKVLLEEAKLEITYLQKEVQSLEASVGQSKRDLDVSHRCLEKAKVDTHSIKEAVETLKFDLKVAKDGLAHAKEGEENALSKVRSLIKEMNILKNELKLATEAEEKSKKAMDDLALVLIEVSKENKEAKESLRLTQSDLDSTKVEAESSKQKLNTTEEQLQQLLEDAMKETDQLKSVSERLKLEAEDSIFAWNQKELEFVSCIRRADEESNASKQENRKLKESLRTAEDMAKVAREENCKLRDILKQALNETSAAKEAAEIAREENSQMKDNLLDKDDMLQDLTRENERLRIKESAGHETIKELKRLLSSKSSKNLKTVNMDQEWIFKKQHSTMKEHKDNVNIKEILNLKFEEPQIPNGHKDENEDPEMTEMLKGSIFDVVASPDGPKPVSHHRKMSSSGGAINLEDTDHQDGTQSEDSEDKNSLRKKRALLRRFGELLRKTSYNKRES</sequence>
<dbReference type="AlphaFoldDB" id="A0A835I7M1"/>
<feature type="coiled-coil region" evidence="2">
    <location>
        <begin position="82"/>
        <end position="144"/>
    </location>
</feature>
<evidence type="ECO:0000256" key="3">
    <source>
        <dbReference type="SAM" id="MobiDB-lite"/>
    </source>
</evidence>
<feature type="compositionally biased region" description="Basic and acidic residues" evidence="3">
    <location>
        <begin position="271"/>
        <end position="294"/>
    </location>
</feature>
<feature type="compositionally biased region" description="Polar residues" evidence="3">
    <location>
        <begin position="25"/>
        <end position="41"/>
    </location>
</feature>
<accession>A0A835I7M1</accession>
<feature type="coiled-coil region" evidence="2">
    <location>
        <begin position="183"/>
        <end position="210"/>
    </location>
</feature>
<feature type="compositionally biased region" description="Basic and acidic residues" evidence="3">
    <location>
        <begin position="7"/>
        <end position="16"/>
    </location>
</feature>
<gene>
    <name evidence="4" type="ORF">IFM89_037993</name>
</gene>
<name>A0A835I7M1_9MAGN</name>
<feature type="region of interest" description="Disordered" evidence="3">
    <location>
        <begin position="1"/>
        <end position="69"/>
    </location>
</feature>
<evidence type="ECO:0000313" key="5">
    <source>
        <dbReference type="Proteomes" id="UP000631114"/>
    </source>
</evidence>
<dbReference type="OrthoDB" id="774313at2759"/>
<dbReference type="InterPro" id="IPR008545">
    <property type="entry name" value="Web"/>
</dbReference>
<feature type="compositionally biased region" description="Low complexity" evidence="3">
    <location>
        <begin position="50"/>
        <end position="65"/>
    </location>
</feature>
<comment type="similarity">
    <text evidence="1">Belongs to the WEB family.</text>
</comment>
<dbReference type="PANTHER" id="PTHR35164:SF9">
    <property type="entry name" value="EXPRESSED PROTEIN"/>
    <property type="match status" value="1"/>
</dbReference>
<evidence type="ECO:0008006" key="6">
    <source>
        <dbReference type="Google" id="ProtNLM"/>
    </source>
</evidence>
<reference evidence="4 5" key="1">
    <citation type="submission" date="2020-10" db="EMBL/GenBank/DDBJ databases">
        <title>The Coptis chinensis genome and diversification of protoberbering-type alkaloids.</title>
        <authorList>
            <person name="Wang B."/>
            <person name="Shu S."/>
            <person name="Song C."/>
            <person name="Liu Y."/>
        </authorList>
    </citation>
    <scope>NUCLEOTIDE SEQUENCE [LARGE SCALE GENOMIC DNA]</scope>
    <source>
        <strain evidence="4">HL-2020</strain>
        <tissue evidence="4">Leaf</tissue>
    </source>
</reference>
<comment type="caution">
    <text evidence="4">The sequence shown here is derived from an EMBL/GenBank/DDBJ whole genome shotgun (WGS) entry which is preliminary data.</text>
</comment>
<protein>
    <recommendedName>
        <fullName evidence="6">WEB family protein</fullName>
    </recommendedName>
</protein>
<feature type="region of interest" description="Disordered" evidence="3">
    <location>
        <begin position="463"/>
        <end position="488"/>
    </location>
</feature>
<dbReference type="Pfam" id="PF05701">
    <property type="entry name" value="WEMBL"/>
    <property type="match status" value="1"/>
</dbReference>
<evidence type="ECO:0000256" key="2">
    <source>
        <dbReference type="SAM" id="Coils"/>
    </source>
</evidence>
<organism evidence="4 5">
    <name type="scientific">Coptis chinensis</name>
    <dbReference type="NCBI Taxonomy" id="261450"/>
    <lineage>
        <taxon>Eukaryota</taxon>
        <taxon>Viridiplantae</taxon>
        <taxon>Streptophyta</taxon>
        <taxon>Embryophyta</taxon>
        <taxon>Tracheophyta</taxon>
        <taxon>Spermatophyta</taxon>
        <taxon>Magnoliopsida</taxon>
        <taxon>Ranunculales</taxon>
        <taxon>Ranunculaceae</taxon>
        <taxon>Coptidoideae</taxon>
        <taxon>Coptis</taxon>
    </lineage>
</organism>
<proteinExistence type="inferred from homology"/>
<dbReference type="EMBL" id="JADFTS010000004">
    <property type="protein sequence ID" value="KAF9612074.1"/>
    <property type="molecule type" value="Genomic_DNA"/>
</dbReference>